<dbReference type="PRINTS" id="PR00419">
    <property type="entry name" value="ADXRDTASE"/>
</dbReference>
<dbReference type="SUPFAM" id="SSF54862">
    <property type="entry name" value="4Fe-4S ferredoxins"/>
    <property type="match status" value="1"/>
</dbReference>
<protein>
    <submittedName>
        <fullName evidence="5">FAD-dependent oxidoreductase</fullName>
    </submittedName>
</protein>
<dbReference type="Gene3D" id="3.50.50.60">
    <property type="entry name" value="FAD/NAD(P)-binding domain"/>
    <property type="match status" value="2"/>
</dbReference>
<dbReference type="SUPFAM" id="SSF46548">
    <property type="entry name" value="alpha-helical ferredoxin"/>
    <property type="match status" value="1"/>
</dbReference>
<feature type="domain" description="4Fe-4S ferredoxin-type" evidence="4">
    <location>
        <begin position="178"/>
        <end position="210"/>
    </location>
</feature>
<dbReference type="Pfam" id="PF14691">
    <property type="entry name" value="Fer4_20"/>
    <property type="match status" value="1"/>
</dbReference>
<evidence type="ECO:0000313" key="5">
    <source>
        <dbReference type="EMBL" id="BEP29436.1"/>
    </source>
</evidence>
<dbReference type="Gene3D" id="1.10.1060.10">
    <property type="entry name" value="Alpha-helical ferredoxin"/>
    <property type="match status" value="1"/>
</dbReference>
<evidence type="ECO:0000259" key="4">
    <source>
        <dbReference type="PROSITE" id="PS51379"/>
    </source>
</evidence>
<feature type="domain" description="4Fe-4S ferredoxin-type" evidence="4">
    <location>
        <begin position="41"/>
        <end position="71"/>
    </location>
</feature>
<accession>A0AAU9EPZ8</accession>
<dbReference type="PANTHER" id="PTHR42783">
    <property type="entry name" value="GLUTAMATE SYNTHASE [NADPH] SMALL CHAIN"/>
    <property type="match status" value="1"/>
</dbReference>
<keyword evidence="1" id="KW-0479">Metal-binding</keyword>
<proteinExistence type="predicted"/>
<dbReference type="InterPro" id="IPR009051">
    <property type="entry name" value="Helical_ferredxn"/>
</dbReference>
<dbReference type="PROSITE" id="PS51379">
    <property type="entry name" value="4FE4S_FER_2"/>
    <property type="match status" value="3"/>
</dbReference>
<evidence type="ECO:0000256" key="2">
    <source>
        <dbReference type="ARBA" id="ARBA00023004"/>
    </source>
</evidence>
<keyword evidence="2" id="KW-0408">Iron</keyword>
<dbReference type="EMBL" id="AP028654">
    <property type="protein sequence ID" value="BEP29436.1"/>
    <property type="molecule type" value="Genomic_DNA"/>
</dbReference>
<evidence type="ECO:0000313" key="6">
    <source>
        <dbReference type="Proteomes" id="UP001321786"/>
    </source>
</evidence>
<evidence type="ECO:0000256" key="1">
    <source>
        <dbReference type="ARBA" id="ARBA00022723"/>
    </source>
</evidence>
<dbReference type="GO" id="GO:0051536">
    <property type="term" value="F:iron-sulfur cluster binding"/>
    <property type="evidence" value="ECO:0007669"/>
    <property type="project" value="UniProtKB-KW"/>
</dbReference>
<dbReference type="GO" id="GO:0046872">
    <property type="term" value="F:metal ion binding"/>
    <property type="evidence" value="ECO:0007669"/>
    <property type="project" value="UniProtKB-KW"/>
</dbReference>
<dbReference type="PANTHER" id="PTHR42783:SF3">
    <property type="entry name" value="GLUTAMATE SYNTHASE [NADPH] SMALL CHAIN-RELATED"/>
    <property type="match status" value="1"/>
</dbReference>
<feature type="domain" description="4Fe-4S ferredoxin-type" evidence="4">
    <location>
        <begin position="83"/>
        <end position="112"/>
    </location>
</feature>
<dbReference type="InterPro" id="IPR028261">
    <property type="entry name" value="DPD_II"/>
</dbReference>
<dbReference type="InterPro" id="IPR017900">
    <property type="entry name" value="4Fe4S_Fe_S_CS"/>
</dbReference>
<dbReference type="Pfam" id="PF12838">
    <property type="entry name" value="Fer4_7"/>
    <property type="match status" value="1"/>
</dbReference>
<dbReference type="AlphaFoldDB" id="A0AAU9EPZ8"/>
<dbReference type="Pfam" id="PF07992">
    <property type="entry name" value="Pyr_redox_2"/>
    <property type="match status" value="1"/>
</dbReference>
<name>A0AAU9EPZ8_9FIRM</name>
<gene>
    <name evidence="5" type="ORF">HLPR_17670</name>
</gene>
<dbReference type="InterPro" id="IPR023753">
    <property type="entry name" value="FAD/NAD-binding_dom"/>
</dbReference>
<dbReference type="Gene3D" id="3.30.70.3270">
    <property type="match status" value="1"/>
</dbReference>
<dbReference type="KEGG" id="hprf:HLPR_17670"/>
<dbReference type="SUPFAM" id="SSF51971">
    <property type="entry name" value="Nucleotide-binding domain"/>
    <property type="match status" value="2"/>
</dbReference>
<dbReference type="Proteomes" id="UP001321786">
    <property type="component" value="Chromosome"/>
</dbReference>
<dbReference type="InterPro" id="IPR017896">
    <property type="entry name" value="4Fe4S_Fe-S-bd"/>
</dbReference>
<dbReference type="RefSeq" id="WP_338535069.1">
    <property type="nucleotide sequence ID" value="NZ_AP028654.1"/>
</dbReference>
<organism evidence="5 6">
    <name type="scientific">Helicovermis profundi</name>
    <dbReference type="NCBI Taxonomy" id="3065157"/>
    <lineage>
        <taxon>Bacteria</taxon>
        <taxon>Bacillati</taxon>
        <taxon>Bacillota</taxon>
        <taxon>Clostridia</taxon>
        <taxon>Helicovermis</taxon>
    </lineage>
</organism>
<dbReference type="GO" id="GO:0016491">
    <property type="term" value="F:oxidoreductase activity"/>
    <property type="evidence" value="ECO:0007669"/>
    <property type="project" value="InterPro"/>
</dbReference>
<keyword evidence="3" id="KW-0411">Iron-sulfur</keyword>
<reference evidence="5 6" key="1">
    <citation type="submission" date="2023-08" db="EMBL/GenBank/DDBJ databases">
        <title>Helicovermis profunda gen. nov., sp. nov., a novel mesophilic, fermentative bacterium within the Bacillota from a deep-sea hydrothermal vent chimney.</title>
        <authorList>
            <person name="Miyazaki U."/>
            <person name="Mizutani D."/>
            <person name="Hashimoto Y."/>
            <person name="Tame A."/>
            <person name="Sawayama S."/>
            <person name="Miyazaki J."/>
            <person name="Takai K."/>
            <person name="Nakagawa S."/>
        </authorList>
    </citation>
    <scope>NUCLEOTIDE SEQUENCE [LARGE SCALE GENOMIC DNA]</scope>
    <source>
        <strain evidence="5 6">S502</strain>
    </source>
</reference>
<keyword evidence="6" id="KW-1185">Reference proteome</keyword>
<dbReference type="PROSITE" id="PS00198">
    <property type="entry name" value="4FE4S_FER_1"/>
    <property type="match status" value="2"/>
</dbReference>
<sequence length="611" mass="68850">MAKDKSVFSPIGAWKYLTKKPVTIPKTLVFDTPREASDNYRGFHINDWDKCVGCGTCAEICPTNAINMIEIPTLEQSKGNKPERPAIDYGRCSFCALCVDICTSDSLSMSKEYIHLSKDADTFYFLPEIDGIHEIEYKDGYVRDEVSELLDLERYKMDEIKHDGRAESFMEIIKGYSKEMAIAEASRCVECGICTFTCPAHMNIPEYIKSVWTENMEEGIDYLYKTNPLSNVCGRVCTHTCESACVIGNRGKPVAIRWLKRYIIDNTPKEDFERVVLSNVSEKINGKVGIIGGGPAGLSCAYYLRTLGYEVDIYEEKPLLGGAVRYGVPEYRLPEESVKEDVEMIRKMGVNFIVNTKVGRDISFDEIKNTHDAVFSGTGNWIPKKLRVKNVDHPDIRFAAKFLQESRDYSRNLGEMPEFEDDLIVIGGGDVSFDVARSLLRLQTIKNGKTNIKFIARKPSQFLACDPEEFEEGTEEGLKFHLDRSPVEILIDDNNKIYGVKVARCTSVMTESGKAKTTCTDETEEIYAKEVFMSVGSDPDFEYFTDEIIDNLEISRNKIKVKEDGQVEGYPWLFAGGDITRGPDIITAVADGHKAAMGIDEYLYNKAKNKN</sequence>
<evidence type="ECO:0000256" key="3">
    <source>
        <dbReference type="ARBA" id="ARBA00023014"/>
    </source>
</evidence>
<dbReference type="InterPro" id="IPR036188">
    <property type="entry name" value="FAD/NAD-bd_sf"/>
</dbReference>